<comment type="subcellular location">
    <subcellularLocation>
        <location evidence="1">Endoplasmic reticulum lumen</location>
    </subcellularLocation>
</comment>
<evidence type="ECO:0000256" key="11">
    <source>
        <dbReference type="ARBA" id="ARBA00022824"/>
    </source>
</evidence>
<dbReference type="Pfam" id="PF01031">
    <property type="entry name" value="Dynamin_M"/>
    <property type="match status" value="1"/>
</dbReference>
<dbReference type="InterPro" id="IPR001401">
    <property type="entry name" value="Dynamin_GTPase"/>
</dbReference>
<dbReference type="SUPFAM" id="SSF53067">
    <property type="entry name" value="Actin-like ATPase domain"/>
    <property type="match status" value="2"/>
</dbReference>
<dbReference type="GO" id="GO:0140662">
    <property type="term" value="F:ATP-dependent protein folding chaperone"/>
    <property type="evidence" value="ECO:0007669"/>
    <property type="project" value="InterPro"/>
</dbReference>
<proteinExistence type="inferred from homology"/>
<dbReference type="CDD" id="cd01256">
    <property type="entry name" value="PH_dynamin"/>
    <property type="match status" value="1"/>
</dbReference>
<dbReference type="InterPro" id="IPR001849">
    <property type="entry name" value="PH_domain"/>
</dbReference>
<dbReference type="GO" id="GO:0006897">
    <property type="term" value="P:endocytosis"/>
    <property type="evidence" value="ECO:0007669"/>
    <property type="project" value="UniProtKB-KW"/>
</dbReference>
<dbReference type="SMART" id="SM00302">
    <property type="entry name" value="GED"/>
    <property type="match status" value="1"/>
</dbReference>
<dbReference type="Gene3D" id="3.40.50.300">
    <property type="entry name" value="P-loop containing nucleotide triphosphate hydrolases"/>
    <property type="match status" value="1"/>
</dbReference>
<feature type="domain" description="Dynamin-type G" evidence="26">
    <location>
        <begin position="28"/>
        <end position="315"/>
    </location>
</feature>
<evidence type="ECO:0000256" key="1">
    <source>
        <dbReference type="ARBA" id="ARBA00004319"/>
    </source>
</evidence>
<dbReference type="FunFam" id="2.60.34.10:FF:000002">
    <property type="entry name" value="Heat shock 70 kDa"/>
    <property type="match status" value="1"/>
</dbReference>
<evidence type="ECO:0000256" key="4">
    <source>
        <dbReference type="ARBA" id="ARBA00012554"/>
    </source>
</evidence>
<dbReference type="Gene3D" id="3.30.420.40">
    <property type="match status" value="2"/>
</dbReference>
<feature type="domain" description="GED" evidence="25">
    <location>
        <begin position="549"/>
        <end position="640"/>
    </location>
</feature>
<evidence type="ECO:0000256" key="7">
    <source>
        <dbReference type="ARBA" id="ARBA00022701"/>
    </source>
</evidence>
<dbReference type="InterPro" id="IPR018181">
    <property type="entry name" value="Heat_shock_70_CS"/>
</dbReference>
<keyword evidence="28" id="KW-1185">Reference proteome</keyword>
<evidence type="ECO:0000256" key="23">
    <source>
        <dbReference type="SAM" id="Coils"/>
    </source>
</evidence>
<evidence type="ECO:0000256" key="6">
    <source>
        <dbReference type="ARBA" id="ARBA00022583"/>
    </source>
</evidence>
<dbReference type="Gene3D" id="1.20.1270.10">
    <property type="match status" value="1"/>
</dbReference>
<evidence type="ECO:0000256" key="16">
    <source>
        <dbReference type="ARBA" id="ARBA00029695"/>
    </source>
</evidence>
<dbReference type="PROSITE" id="PS51388">
    <property type="entry name" value="GED"/>
    <property type="match status" value="1"/>
</dbReference>
<dbReference type="Pfam" id="PF02212">
    <property type="entry name" value="GED"/>
    <property type="match status" value="1"/>
</dbReference>
<evidence type="ECO:0000256" key="13">
    <source>
        <dbReference type="ARBA" id="ARBA00023134"/>
    </source>
</evidence>
<keyword evidence="23" id="KW-0175">Coiled coil</keyword>
<dbReference type="Gene3D" id="1.20.120.1240">
    <property type="entry name" value="Dynamin, middle domain"/>
    <property type="match status" value="1"/>
</dbReference>
<dbReference type="PROSITE" id="PS00329">
    <property type="entry name" value="HSP70_2"/>
    <property type="match status" value="1"/>
</dbReference>
<dbReference type="InterPro" id="IPR013126">
    <property type="entry name" value="Hsp_70_fam"/>
</dbReference>
<dbReference type="InterPro" id="IPR003130">
    <property type="entry name" value="GED"/>
</dbReference>
<dbReference type="GO" id="GO:0005874">
    <property type="term" value="C:microtubule"/>
    <property type="evidence" value="ECO:0007669"/>
    <property type="project" value="UniProtKB-KW"/>
</dbReference>
<keyword evidence="15" id="KW-0143">Chaperone</keyword>
<dbReference type="EC" id="3.6.5.5" evidence="3"/>
<evidence type="ECO:0000313" key="28">
    <source>
        <dbReference type="Proteomes" id="UP000886611"/>
    </source>
</evidence>
<dbReference type="FunFam" id="3.30.420.40:FF:000720">
    <property type="entry name" value="Endoplasmic reticulum chaperone BiP"/>
    <property type="match status" value="1"/>
</dbReference>
<feature type="non-terminal residue" evidence="27">
    <location>
        <position position="1"/>
    </location>
</feature>
<protein>
    <recommendedName>
        <fullName evidence="22">Endoplasmic reticulum chaperone BIP</fullName>
        <ecNumber evidence="4">3.6.4.10</ecNumber>
        <ecNumber evidence="3">3.6.5.5</ecNumber>
    </recommendedName>
    <alternativeName>
        <fullName evidence="16">78 kDa glucose-regulated protein</fullName>
    </alternativeName>
    <alternativeName>
        <fullName evidence="19">Binding-immunoglobulin protein</fullName>
    </alternativeName>
    <alternativeName>
        <fullName evidence="5">Endoplasmic reticulum chaperone BiP</fullName>
    </alternativeName>
    <alternativeName>
        <fullName evidence="18">Heat shock protein 70 family protein 5</fullName>
    </alternativeName>
    <alternativeName>
        <fullName evidence="17">Heat shock protein family A member 5</fullName>
    </alternativeName>
    <alternativeName>
        <fullName evidence="20">Immunoglobulin heavy chain-binding protein</fullName>
    </alternativeName>
</protein>
<dbReference type="FunFam" id="3.90.640.10:FF:000153">
    <property type="entry name" value="Endoplasmic reticulum chaperone BiP"/>
    <property type="match status" value="1"/>
</dbReference>
<dbReference type="InterPro" id="IPR042050">
    <property type="entry name" value="BIP_NBD"/>
</dbReference>
<organism evidence="27 28">
    <name type="scientific">Polypterus senegalus</name>
    <name type="common">Senegal bichir</name>
    <dbReference type="NCBI Taxonomy" id="55291"/>
    <lineage>
        <taxon>Eukaryota</taxon>
        <taxon>Metazoa</taxon>
        <taxon>Chordata</taxon>
        <taxon>Craniata</taxon>
        <taxon>Vertebrata</taxon>
        <taxon>Euteleostomi</taxon>
        <taxon>Actinopterygii</taxon>
        <taxon>Polypteriformes</taxon>
        <taxon>Polypteridae</taxon>
        <taxon>Polypterus</taxon>
    </lineage>
</organism>
<evidence type="ECO:0000256" key="17">
    <source>
        <dbReference type="ARBA" id="ARBA00030223"/>
    </source>
</evidence>
<evidence type="ECO:0000256" key="21">
    <source>
        <dbReference type="ARBA" id="ARBA00048056"/>
    </source>
</evidence>
<keyword evidence="10" id="KW-0378">Hydrolase</keyword>
<feature type="domain" description="PH" evidence="24">
    <location>
        <begin position="397"/>
        <end position="519"/>
    </location>
</feature>
<evidence type="ECO:0000256" key="5">
    <source>
        <dbReference type="ARBA" id="ARBA00019933"/>
    </source>
</evidence>
<dbReference type="NCBIfam" id="NF001413">
    <property type="entry name" value="PRK00290.1"/>
    <property type="match status" value="1"/>
</dbReference>
<dbReference type="InterPro" id="IPR011993">
    <property type="entry name" value="PH-like_dom_sf"/>
</dbReference>
<dbReference type="Proteomes" id="UP000886611">
    <property type="component" value="Unassembled WGS sequence"/>
</dbReference>
<evidence type="ECO:0000259" key="24">
    <source>
        <dbReference type="PROSITE" id="PS50003"/>
    </source>
</evidence>
<dbReference type="SUPFAM" id="SSF100920">
    <property type="entry name" value="Heat shock protein 70kD (HSP70), peptide-binding domain"/>
    <property type="match status" value="1"/>
</dbReference>
<dbReference type="CDD" id="cd08771">
    <property type="entry name" value="DLP_1"/>
    <property type="match status" value="1"/>
</dbReference>
<evidence type="ECO:0000256" key="18">
    <source>
        <dbReference type="ARBA" id="ARBA00031035"/>
    </source>
</evidence>
<dbReference type="FunFam" id="1.20.1270.10:FF:000008">
    <property type="entry name" value="78 kDa glucose-regulated protein-like protein"/>
    <property type="match status" value="1"/>
</dbReference>
<dbReference type="InterPro" id="IPR029048">
    <property type="entry name" value="HSP70_C_sf"/>
</dbReference>
<evidence type="ECO:0000256" key="9">
    <source>
        <dbReference type="ARBA" id="ARBA00022741"/>
    </source>
</evidence>
<evidence type="ECO:0000256" key="10">
    <source>
        <dbReference type="ARBA" id="ARBA00022801"/>
    </source>
</evidence>
<dbReference type="PROSITE" id="PS51718">
    <property type="entry name" value="G_DYNAMIN_2"/>
    <property type="match status" value="1"/>
</dbReference>
<dbReference type="SUPFAM" id="SSF100934">
    <property type="entry name" value="Heat shock protein 70kD (HSP70), C-terminal subdomain"/>
    <property type="match status" value="1"/>
</dbReference>
<gene>
    <name evidence="27" type="primary">Hspa5</name>
    <name evidence="27" type="ORF">GTO96_0022355</name>
</gene>
<dbReference type="InterPro" id="IPR020850">
    <property type="entry name" value="GED_dom"/>
</dbReference>
<dbReference type="InterPro" id="IPR000375">
    <property type="entry name" value="Dynamin_stalk"/>
</dbReference>
<dbReference type="GO" id="GO:0005525">
    <property type="term" value="F:GTP binding"/>
    <property type="evidence" value="ECO:0007669"/>
    <property type="project" value="UniProtKB-KW"/>
</dbReference>
<evidence type="ECO:0000256" key="22">
    <source>
        <dbReference type="ARBA" id="ARBA00069311"/>
    </source>
</evidence>
<feature type="coiled-coil region" evidence="23">
    <location>
        <begin position="927"/>
        <end position="954"/>
    </location>
</feature>
<dbReference type="Gene3D" id="2.60.34.10">
    <property type="entry name" value="Substrate Binding Domain Of DNAk, Chain A, domain 1"/>
    <property type="match status" value="1"/>
</dbReference>
<evidence type="ECO:0000256" key="14">
    <source>
        <dbReference type="ARBA" id="ARBA00023175"/>
    </source>
</evidence>
<dbReference type="FunFam" id="3.40.50.300:FF:000045">
    <property type="entry name" value="dynamin-1 isoform X2"/>
    <property type="match status" value="1"/>
</dbReference>
<keyword evidence="8" id="KW-0732">Signal</keyword>
<evidence type="ECO:0000256" key="3">
    <source>
        <dbReference type="ARBA" id="ARBA00011980"/>
    </source>
</evidence>
<sequence>MGNRGMEELIPLVNKLQDAFSAIGQNADLDLPQIAVVGGQSAGKSSVLENFVGKDIAVRCHRNLMAFPGNTQHSEAEPVLTVILSPDIPDTPPDFRTRAKYAEFLHCKGKKFVDFEEIRQEIEAETDRITGSNKGISSVPINLRIYSPNVLNLTLVDLPGMTKVPVGDQPADIEHQIRDMLMQFVTKENCLLLAVSPANSDLANSDALKIAKEVDPQGLRTIGVITKLDLMDEGTDARDILENKLLPLRRGYVGVVNRSQKDIDGKKDIGAALAAERKFFLSHPSYRHMADRMGTPYLQKILNQQLTNHIRDTLPGLRNKLQSQLLSIEKEVDEYKNFRPDDPSRKTKALLQMVQQFAVDFEKRIEGSGDQIDTYELSGGARINRIFHERFPFELVKVIRKGWLTINNIGIMKGGAKEYWFVLTAETLSWYKDDEEKEKKYMLPVDNLKLRDVEKGFMSSKHIFALFNTEQRCAIQLKRVRLLLFVYRNVYKDYRQLELACETQEEVDSWKASFLRAGVYPERIAQSETEENGSDSFMHSMDPQLERQVETIRNLVDSYMAIVNKTVRDLMPKTIMHLMINNTKEFIHAELLANLYSCGDQNTLMEESAEQAQHRDEMLRMYHALREALSIIGDINTTTFSTPLPPPVDDSWLQVQNQQSGRSIAFAADDEERKESVGTVVGIDLGTTYSCVGVFKNGRVEIIANDQGNRITPSYVAFTSEGERLIGDAAKNQLTSNPENTVFDAKRLIGRTWGDPSVQQDIKYLPFKVIEKKSKPHIQVDIGGQTKTFAPEEISAMVLTKMKETAEAYLGKKVTHAVVTVPAYFNDAQRQATKDAGVIAGLNVMRIINEPTAAAIAYGLDKKDGEKNILVFDLGGGTFDVSLLTIDNGVFEVVATNGDTHLGGEDFDQRVMEHFIKLYKKKTGKDVRKDNRAVQKLRREVEKAKRALSSQHQARIEIESFFEGEDFSETLTRAKFEELNMDLFRSTMKPVQKVLEDADLKKSDIDEIVLVGGSTRIPKIQQLVKEFFNGKEPSRGINPDEAVAYGAAVQAGVLSGEEDTGDLVLLDVCPLTLGIETVGGVMTKLIPRNTVVPTKKSQIFSTASDNQPTVTIKVYEGERPLTKDNHLLGTFDLTGIPPAPRGVPQIEVTFEIDVNGILRVTAEDKGTGNKNKITITNDQNRLTPEDIERMVNDAERFAEEDKKLKERIDARNELESYAYSLKNQIGDKEKLGGKLSSEDKEAIEKAVEEKIEWLEGHQDADLEDFQAKKKELEEVVQPIVSKLYGGAGAPPPEGEEKDEL</sequence>
<dbReference type="CDD" id="cd10241">
    <property type="entry name" value="ASKHA_NBD_HSP70_BiP"/>
    <property type="match status" value="1"/>
</dbReference>
<dbReference type="Gene3D" id="2.30.29.30">
    <property type="entry name" value="Pleckstrin-homology domain (PH domain)/Phosphotyrosine-binding domain (PTB)"/>
    <property type="match status" value="1"/>
</dbReference>
<dbReference type="GO" id="GO:0003924">
    <property type="term" value="F:GTPase activity"/>
    <property type="evidence" value="ECO:0007669"/>
    <property type="project" value="InterPro"/>
</dbReference>
<keyword evidence="9" id="KW-0547">Nucleotide-binding</keyword>
<dbReference type="GO" id="GO:0005788">
    <property type="term" value="C:endoplasmic reticulum lumen"/>
    <property type="evidence" value="ECO:0007669"/>
    <property type="project" value="UniProtKB-SubCell"/>
</dbReference>
<dbReference type="SMART" id="SM00053">
    <property type="entry name" value="DYNc"/>
    <property type="match status" value="1"/>
</dbReference>
<evidence type="ECO:0000256" key="12">
    <source>
        <dbReference type="ARBA" id="ARBA00022840"/>
    </source>
</evidence>
<dbReference type="PRINTS" id="PR00301">
    <property type="entry name" value="HEATSHOCK70"/>
</dbReference>
<evidence type="ECO:0000313" key="27">
    <source>
        <dbReference type="EMBL" id="KAG2469683.1"/>
    </source>
</evidence>
<name>A0A8X7XJ68_POLSE</name>
<evidence type="ECO:0000256" key="15">
    <source>
        <dbReference type="ARBA" id="ARBA00023186"/>
    </source>
</evidence>
<dbReference type="SUPFAM" id="SSF50729">
    <property type="entry name" value="PH domain-like"/>
    <property type="match status" value="1"/>
</dbReference>
<dbReference type="InterPro" id="IPR045063">
    <property type="entry name" value="Dynamin_N"/>
</dbReference>
<feature type="non-terminal residue" evidence="27">
    <location>
        <position position="1300"/>
    </location>
</feature>
<dbReference type="SMART" id="SM00233">
    <property type="entry name" value="PH"/>
    <property type="match status" value="1"/>
</dbReference>
<accession>A0A8X7XJ68</accession>
<dbReference type="GO" id="GO:0005524">
    <property type="term" value="F:ATP binding"/>
    <property type="evidence" value="ECO:0007669"/>
    <property type="project" value="UniProtKB-KW"/>
</dbReference>
<dbReference type="PROSITE" id="PS00297">
    <property type="entry name" value="HSP70_1"/>
    <property type="match status" value="1"/>
</dbReference>
<dbReference type="EMBL" id="JAATIS010000147">
    <property type="protein sequence ID" value="KAG2469683.1"/>
    <property type="molecule type" value="Genomic_DNA"/>
</dbReference>
<comment type="catalytic activity">
    <reaction evidence="21">
        <text>ATP + H2O = ADP + phosphate + H(+)</text>
        <dbReference type="Rhea" id="RHEA:13065"/>
        <dbReference type="ChEBI" id="CHEBI:15377"/>
        <dbReference type="ChEBI" id="CHEBI:15378"/>
        <dbReference type="ChEBI" id="CHEBI:30616"/>
        <dbReference type="ChEBI" id="CHEBI:43474"/>
        <dbReference type="ChEBI" id="CHEBI:456216"/>
        <dbReference type="EC" id="3.6.4.10"/>
    </reaction>
</comment>
<dbReference type="PROSITE" id="PS01036">
    <property type="entry name" value="HSP70_3"/>
    <property type="match status" value="1"/>
</dbReference>
<dbReference type="Pfam" id="PF00012">
    <property type="entry name" value="HSP70"/>
    <property type="match status" value="1"/>
</dbReference>
<comment type="similarity">
    <text evidence="2">Belongs to the heat shock protein 70 family.</text>
</comment>
<dbReference type="Pfam" id="PF00350">
    <property type="entry name" value="Dynamin_N"/>
    <property type="match status" value="1"/>
</dbReference>
<evidence type="ECO:0000256" key="19">
    <source>
        <dbReference type="ARBA" id="ARBA00031291"/>
    </source>
</evidence>
<keyword evidence="12" id="KW-0067">ATP-binding</keyword>
<dbReference type="InterPro" id="IPR043129">
    <property type="entry name" value="ATPase_NBD"/>
</dbReference>
<dbReference type="InterPro" id="IPR029047">
    <property type="entry name" value="HSP70_peptide-bd_sf"/>
</dbReference>
<dbReference type="InterPro" id="IPR030381">
    <property type="entry name" value="G_DYNAMIN_dom"/>
</dbReference>
<dbReference type="FunFam" id="1.20.120.1240:FF:000012">
    <property type="entry name" value="dynamin-3 isoform X1"/>
    <property type="match status" value="1"/>
</dbReference>
<dbReference type="PANTHER" id="PTHR19375">
    <property type="entry name" value="HEAT SHOCK PROTEIN 70KDA"/>
    <property type="match status" value="1"/>
</dbReference>
<reference evidence="27 28" key="1">
    <citation type="journal article" date="2021" name="Cell">
        <title>Tracing the genetic footprints of vertebrate landing in non-teleost ray-finned fishes.</title>
        <authorList>
            <person name="Bi X."/>
            <person name="Wang K."/>
            <person name="Yang L."/>
            <person name="Pan H."/>
            <person name="Jiang H."/>
            <person name="Wei Q."/>
            <person name="Fang M."/>
            <person name="Yu H."/>
            <person name="Zhu C."/>
            <person name="Cai Y."/>
            <person name="He Y."/>
            <person name="Gan X."/>
            <person name="Zeng H."/>
            <person name="Yu D."/>
            <person name="Zhu Y."/>
            <person name="Jiang H."/>
            <person name="Qiu Q."/>
            <person name="Yang H."/>
            <person name="Zhang Y.E."/>
            <person name="Wang W."/>
            <person name="Zhu M."/>
            <person name="He S."/>
            <person name="Zhang G."/>
        </authorList>
    </citation>
    <scope>NUCLEOTIDE SEQUENCE [LARGE SCALE GENOMIC DNA]</scope>
    <source>
        <strain evidence="27">Bchr_013</strain>
    </source>
</reference>
<evidence type="ECO:0000259" key="26">
    <source>
        <dbReference type="PROSITE" id="PS51718"/>
    </source>
</evidence>
<dbReference type="SUPFAM" id="SSF52540">
    <property type="entry name" value="P-loop containing nucleoside triphosphate hydrolases"/>
    <property type="match status" value="1"/>
</dbReference>
<keyword evidence="14" id="KW-0505">Motor protein</keyword>
<keyword evidence="6" id="KW-0254">Endocytosis</keyword>
<evidence type="ECO:0000256" key="8">
    <source>
        <dbReference type="ARBA" id="ARBA00022729"/>
    </source>
</evidence>
<dbReference type="InterPro" id="IPR027417">
    <property type="entry name" value="P-loop_NTPase"/>
</dbReference>
<evidence type="ECO:0000256" key="20">
    <source>
        <dbReference type="ARBA" id="ARBA00033037"/>
    </source>
</evidence>
<keyword evidence="13" id="KW-0342">GTP-binding</keyword>
<evidence type="ECO:0000256" key="2">
    <source>
        <dbReference type="ARBA" id="ARBA00007381"/>
    </source>
</evidence>
<evidence type="ECO:0000259" key="25">
    <source>
        <dbReference type="PROSITE" id="PS51388"/>
    </source>
</evidence>
<dbReference type="FunFam" id="3.30.30.30:FF:000001">
    <property type="entry name" value="heat shock 70 kDa protein-like"/>
    <property type="match status" value="1"/>
</dbReference>
<dbReference type="Gene3D" id="3.90.640.10">
    <property type="entry name" value="Actin, Chain A, domain 4"/>
    <property type="match status" value="1"/>
</dbReference>
<comment type="caution">
    <text evidence="27">The sequence shown here is derived from an EMBL/GenBank/DDBJ whole genome shotgun (WGS) entry which is preliminary data.</text>
</comment>
<keyword evidence="11" id="KW-0256">Endoplasmic reticulum</keyword>
<dbReference type="EC" id="3.6.4.10" evidence="4"/>
<dbReference type="PROSITE" id="PS50003">
    <property type="entry name" value="PH_DOMAIN"/>
    <property type="match status" value="1"/>
</dbReference>
<keyword evidence="7" id="KW-0493">Microtubule</keyword>